<comment type="caution">
    <text evidence="2">The sequence shown here is derived from an EMBL/GenBank/DDBJ whole genome shotgun (WGS) entry which is preliminary data.</text>
</comment>
<evidence type="ECO:0000313" key="2">
    <source>
        <dbReference type="EMBL" id="EFE30818.1"/>
    </source>
</evidence>
<dbReference type="Proteomes" id="UP000008866">
    <property type="component" value="Unassembled WGS sequence"/>
</dbReference>
<evidence type="ECO:0000313" key="3">
    <source>
        <dbReference type="Proteomes" id="UP000008866"/>
    </source>
</evidence>
<dbReference type="RefSeq" id="XP_003011458.1">
    <property type="nucleotide sequence ID" value="XM_003011412.1"/>
</dbReference>
<keyword evidence="3" id="KW-1185">Reference proteome</keyword>
<dbReference type="GeneID" id="9526410"/>
<protein>
    <submittedName>
        <fullName evidence="2">Uncharacterized protein</fullName>
    </submittedName>
</protein>
<sequence>MAMSSTLLYPPTAYAAEDPMRPPMPQPMPQPMSQPMSQPLPQPVPQQEPDSIERFVLPILRSKKQEILMQYSTPSFSDYHHLTFRQQPERARVVGSKDKGERHAINATRSKSSLAIALKSLKIFYSNSLYLITERKPIDPPPIIQLEVKGDCEASKYGYILI</sequence>
<dbReference type="AlphaFoldDB" id="D4B1H9"/>
<gene>
    <name evidence="2" type="ORF">ARB_02308</name>
</gene>
<organism evidence="2 3">
    <name type="scientific">Arthroderma benhamiae (strain ATCC MYA-4681 / CBS 112371)</name>
    <name type="common">Trichophyton mentagrophytes</name>
    <dbReference type="NCBI Taxonomy" id="663331"/>
    <lineage>
        <taxon>Eukaryota</taxon>
        <taxon>Fungi</taxon>
        <taxon>Dikarya</taxon>
        <taxon>Ascomycota</taxon>
        <taxon>Pezizomycotina</taxon>
        <taxon>Eurotiomycetes</taxon>
        <taxon>Eurotiomycetidae</taxon>
        <taxon>Onygenales</taxon>
        <taxon>Arthrodermataceae</taxon>
        <taxon>Trichophyton</taxon>
    </lineage>
</organism>
<accession>D4B1H9</accession>
<proteinExistence type="predicted"/>
<dbReference type="EMBL" id="ABSU01000026">
    <property type="protein sequence ID" value="EFE30818.1"/>
    <property type="molecule type" value="Genomic_DNA"/>
</dbReference>
<dbReference type="InterPro" id="IPR038491">
    <property type="entry name" value="Velvet_dom_sf"/>
</dbReference>
<dbReference type="Gene3D" id="2.60.40.3960">
    <property type="entry name" value="Velvet domain"/>
    <property type="match status" value="1"/>
</dbReference>
<dbReference type="HOGENOM" id="CLU_1634964_0_0_1"/>
<evidence type="ECO:0000256" key="1">
    <source>
        <dbReference type="SAM" id="MobiDB-lite"/>
    </source>
</evidence>
<dbReference type="KEGG" id="abe:ARB_02308"/>
<name>D4B1H9_ARTBC</name>
<reference evidence="3" key="1">
    <citation type="journal article" date="2011" name="Genome Biol.">
        <title>Comparative and functional genomics provide insights into the pathogenicity of dermatophytic fungi.</title>
        <authorList>
            <person name="Burmester A."/>
            <person name="Shelest E."/>
            <person name="Gloeckner G."/>
            <person name="Heddergott C."/>
            <person name="Schindler S."/>
            <person name="Staib P."/>
            <person name="Heidel A."/>
            <person name="Felder M."/>
            <person name="Petzold A."/>
            <person name="Szafranski K."/>
            <person name="Feuermann M."/>
            <person name="Pedruzzi I."/>
            <person name="Priebe S."/>
            <person name="Groth M."/>
            <person name="Winkler R."/>
            <person name="Li W."/>
            <person name="Kniemeyer O."/>
            <person name="Schroeckh V."/>
            <person name="Hertweck C."/>
            <person name="Hube B."/>
            <person name="White T.C."/>
            <person name="Platzer M."/>
            <person name="Guthke R."/>
            <person name="Heitman J."/>
            <person name="Woestemeyer J."/>
            <person name="Zipfel P.F."/>
            <person name="Monod M."/>
            <person name="Brakhage A.A."/>
        </authorList>
    </citation>
    <scope>NUCLEOTIDE SEQUENCE [LARGE SCALE GENOMIC DNA]</scope>
    <source>
        <strain evidence="3">ATCC MYA-4681 / CBS 112371</strain>
    </source>
</reference>
<feature type="region of interest" description="Disordered" evidence="1">
    <location>
        <begin position="1"/>
        <end position="47"/>
    </location>
</feature>
<feature type="compositionally biased region" description="Pro residues" evidence="1">
    <location>
        <begin position="21"/>
        <end position="46"/>
    </location>
</feature>